<evidence type="ECO:0000313" key="7">
    <source>
        <dbReference type="EMBL" id="GEP69157.1"/>
    </source>
</evidence>
<dbReference type="RefSeq" id="WP_179561800.1">
    <property type="nucleotide sequence ID" value="NZ_BAABBJ010000006.1"/>
</dbReference>
<keyword evidence="4 5" id="KW-0472">Membrane</keyword>
<dbReference type="PANTHER" id="PTHR11814">
    <property type="entry name" value="SULFATE TRANSPORTER"/>
    <property type="match status" value="1"/>
</dbReference>
<keyword evidence="8" id="KW-1185">Reference proteome</keyword>
<dbReference type="CDD" id="cd07042">
    <property type="entry name" value="STAS_SulP_like_sulfate_transporter"/>
    <property type="match status" value="1"/>
</dbReference>
<keyword evidence="2 5" id="KW-0812">Transmembrane</keyword>
<feature type="transmembrane region" description="Helical" evidence="5">
    <location>
        <begin position="66"/>
        <end position="86"/>
    </location>
</feature>
<keyword evidence="3 5" id="KW-1133">Transmembrane helix</keyword>
<dbReference type="PROSITE" id="PS50801">
    <property type="entry name" value="STAS"/>
    <property type="match status" value="1"/>
</dbReference>
<feature type="domain" description="STAS" evidence="6">
    <location>
        <begin position="433"/>
        <end position="539"/>
    </location>
</feature>
<feature type="transmembrane region" description="Helical" evidence="5">
    <location>
        <begin position="92"/>
        <end position="113"/>
    </location>
</feature>
<evidence type="ECO:0000256" key="2">
    <source>
        <dbReference type="ARBA" id="ARBA00022692"/>
    </source>
</evidence>
<dbReference type="GO" id="GO:0055085">
    <property type="term" value="P:transmembrane transport"/>
    <property type="evidence" value="ECO:0007669"/>
    <property type="project" value="InterPro"/>
</dbReference>
<evidence type="ECO:0000256" key="4">
    <source>
        <dbReference type="ARBA" id="ARBA00023136"/>
    </source>
</evidence>
<dbReference type="GO" id="GO:0016020">
    <property type="term" value="C:membrane"/>
    <property type="evidence" value="ECO:0007669"/>
    <property type="project" value="UniProtKB-SubCell"/>
</dbReference>
<dbReference type="Pfam" id="PF01740">
    <property type="entry name" value="STAS"/>
    <property type="match status" value="1"/>
</dbReference>
<dbReference type="Proteomes" id="UP000321798">
    <property type="component" value="Unassembled WGS sequence"/>
</dbReference>
<dbReference type="SUPFAM" id="SSF52091">
    <property type="entry name" value="SpoIIaa-like"/>
    <property type="match status" value="1"/>
</dbReference>
<feature type="transmembrane region" description="Helical" evidence="5">
    <location>
        <begin position="195"/>
        <end position="211"/>
    </location>
</feature>
<dbReference type="InterPro" id="IPR036513">
    <property type="entry name" value="STAS_dom_sf"/>
</dbReference>
<dbReference type="InterPro" id="IPR002645">
    <property type="entry name" value="STAS_dom"/>
</dbReference>
<comment type="subcellular location">
    <subcellularLocation>
        <location evidence="1">Membrane</location>
        <topology evidence="1">Multi-pass membrane protein</topology>
    </subcellularLocation>
</comment>
<dbReference type="InterPro" id="IPR011547">
    <property type="entry name" value="SLC26A/SulP_dom"/>
</dbReference>
<feature type="transmembrane region" description="Helical" evidence="5">
    <location>
        <begin position="43"/>
        <end position="59"/>
    </location>
</feature>
<dbReference type="AlphaFoldDB" id="A0A512PD71"/>
<dbReference type="EMBL" id="BKAL01000006">
    <property type="protein sequence ID" value="GEP69157.1"/>
    <property type="molecule type" value="Genomic_DNA"/>
</dbReference>
<evidence type="ECO:0000256" key="1">
    <source>
        <dbReference type="ARBA" id="ARBA00004141"/>
    </source>
</evidence>
<protein>
    <submittedName>
        <fullName evidence="7">Sodium-independent anion transporter</fullName>
    </submittedName>
</protein>
<feature type="transmembrane region" description="Helical" evidence="5">
    <location>
        <begin position="241"/>
        <end position="261"/>
    </location>
</feature>
<name>A0A512PD71_9CELL</name>
<dbReference type="Pfam" id="PF00916">
    <property type="entry name" value="Sulfate_transp"/>
    <property type="match status" value="1"/>
</dbReference>
<organism evidence="7 8">
    <name type="scientific">Cellulomonas soli</name>
    <dbReference type="NCBI Taxonomy" id="931535"/>
    <lineage>
        <taxon>Bacteria</taxon>
        <taxon>Bacillati</taxon>
        <taxon>Actinomycetota</taxon>
        <taxon>Actinomycetes</taxon>
        <taxon>Micrococcales</taxon>
        <taxon>Cellulomonadaceae</taxon>
        <taxon>Cellulomonas</taxon>
    </lineage>
</organism>
<sequence>MLTTGSAYEVRWLRSDVLAGLTVTALLIPEGMAYAQLAGVPPQAAFYAAPAALLLYAVLGTSRQLVVAVSSAVAITSAALIGELAPQGTAQYVALTAALAVLAGLVSMAAGFARLGRMARFFSPSVLLGFVFGLALIISARQLPHLLGIEVQQDKFFPLVWASLQALPDVHLPTLVLGLLCIAAMMALERLVPRVPAALAVLVGALIFSALRDLPAHGVAVVGPLPAGLAAPQLPGVGWDALPQLATGALGIALLVFAEAVGPGQALAKEHGYQIDTDRELVAIGAANVGAGLFQGFSIGASLSKSAANDEAGARTSWSLVVAAAATALVALFLTPLFRDLPEAALGAIVVVAVSGMERPGPLRRLWRLRRADFVLALVALLGVLLLDILVGLTIAVVASLAVVVWRASQARVDVVGERPDATRRPDEPPAPPGMLLVRPQEQLFFANAADIRDEVLAALHDDLDPPEVVLVDLGLTPDLDVPALDVLAELRDRVARGGCRMWLASSVDEVRARLERAGLTGAGQTFLFHDATEAVLAHLSLRSTADAAGARQSVFGQLLADIQEWRQAPGLDERGRASLDALAAQVRSEMETP</sequence>
<proteinExistence type="predicted"/>
<gene>
    <name evidence="7" type="ORF">CSO01_18720</name>
</gene>
<evidence type="ECO:0000313" key="8">
    <source>
        <dbReference type="Proteomes" id="UP000321798"/>
    </source>
</evidence>
<evidence type="ECO:0000256" key="3">
    <source>
        <dbReference type="ARBA" id="ARBA00022989"/>
    </source>
</evidence>
<dbReference type="Gene3D" id="3.30.750.24">
    <property type="entry name" value="STAS domain"/>
    <property type="match status" value="1"/>
</dbReference>
<feature type="transmembrane region" description="Helical" evidence="5">
    <location>
        <begin position="318"/>
        <end position="338"/>
    </location>
</feature>
<evidence type="ECO:0000259" key="6">
    <source>
        <dbReference type="PROSITE" id="PS50801"/>
    </source>
</evidence>
<accession>A0A512PD71</accession>
<evidence type="ECO:0000256" key="5">
    <source>
        <dbReference type="SAM" id="Phobius"/>
    </source>
</evidence>
<dbReference type="InterPro" id="IPR001902">
    <property type="entry name" value="SLC26A/SulP_fam"/>
</dbReference>
<feature type="transmembrane region" description="Helical" evidence="5">
    <location>
        <begin position="125"/>
        <end position="143"/>
    </location>
</feature>
<reference evidence="7 8" key="1">
    <citation type="submission" date="2019-07" db="EMBL/GenBank/DDBJ databases">
        <title>Whole genome shotgun sequence of Cellulomonas soli NBRC 109434.</title>
        <authorList>
            <person name="Hosoyama A."/>
            <person name="Uohara A."/>
            <person name="Ohji S."/>
            <person name="Ichikawa N."/>
        </authorList>
    </citation>
    <scope>NUCLEOTIDE SEQUENCE [LARGE SCALE GENOMIC DNA]</scope>
    <source>
        <strain evidence="7 8">NBRC 109434</strain>
    </source>
</reference>
<comment type="caution">
    <text evidence="7">The sequence shown here is derived from an EMBL/GenBank/DDBJ whole genome shotgun (WGS) entry which is preliminary data.</text>
</comment>
<feature type="transmembrane region" description="Helical" evidence="5">
    <location>
        <begin position="170"/>
        <end position="188"/>
    </location>
</feature>
<feature type="transmembrane region" description="Helical" evidence="5">
    <location>
        <begin position="374"/>
        <end position="406"/>
    </location>
</feature>